<dbReference type="SMART" id="SM00271">
    <property type="entry name" value="DnaJ"/>
    <property type="match status" value="1"/>
</dbReference>
<evidence type="ECO:0000313" key="3">
    <source>
        <dbReference type="Proteomes" id="UP000030988"/>
    </source>
</evidence>
<accession>A0A0B2BSN3</accession>
<protein>
    <recommendedName>
        <fullName evidence="1">J domain-containing protein</fullName>
    </recommendedName>
</protein>
<keyword evidence="3" id="KW-1185">Reference proteome</keyword>
<gene>
    <name evidence="2" type="ORF">PK98_11375</name>
</gene>
<dbReference type="AlphaFoldDB" id="A0A0B2BSN3"/>
<dbReference type="Gene3D" id="1.10.287.110">
    <property type="entry name" value="DnaJ domain"/>
    <property type="match status" value="1"/>
</dbReference>
<dbReference type="CDD" id="cd06257">
    <property type="entry name" value="DnaJ"/>
    <property type="match status" value="1"/>
</dbReference>
<proteinExistence type="predicted"/>
<reference evidence="2 3" key="1">
    <citation type="submission" date="2014-11" db="EMBL/GenBank/DDBJ databases">
        <title>Draft genome sequence of Kirrobacter mercurialis.</title>
        <authorList>
            <person name="Coil D.A."/>
            <person name="Eisen J.A."/>
        </authorList>
    </citation>
    <scope>NUCLEOTIDE SEQUENCE [LARGE SCALE GENOMIC DNA]</scope>
    <source>
        <strain evidence="2 3">Coronado</strain>
    </source>
</reference>
<name>A0A0B2BSN3_9SPHN</name>
<comment type="caution">
    <text evidence="2">The sequence shown here is derived from an EMBL/GenBank/DDBJ whole genome shotgun (WGS) entry which is preliminary data.</text>
</comment>
<dbReference type="InterPro" id="IPR001623">
    <property type="entry name" value="DnaJ_domain"/>
</dbReference>
<dbReference type="Proteomes" id="UP000030988">
    <property type="component" value="Unassembled WGS sequence"/>
</dbReference>
<organism evidence="2 3">
    <name type="scientific">Croceibacterium mercuriale</name>
    <dbReference type="NCBI Taxonomy" id="1572751"/>
    <lineage>
        <taxon>Bacteria</taxon>
        <taxon>Pseudomonadati</taxon>
        <taxon>Pseudomonadota</taxon>
        <taxon>Alphaproteobacteria</taxon>
        <taxon>Sphingomonadales</taxon>
        <taxon>Erythrobacteraceae</taxon>
        <taxon>Croceibacterium</taxon>
    </lineage>
</organism>
<dbReference type="EMBL" id="JTDN01000002">
    <property type="protein sequence ID" value="KHL24578.1"/>
    <property type="molecule type" value="Genomic_DNA"/>
</dbReference>
<evidence type="ECO:0000313" key="2">
    <source>
        <dbReference type="EMBL" id="KHL24578.1"/>
    </source>
</evidence>
<dbReference type="InterPro" id="IPR036869">
    <property type="entry name" value="J_dom_sf"/>
</dbReference>
<feature type="domain" description="J" evidence="1">
    <location>
        <begin position="36"/>
        <end position="90"/>
    </location>
</feature>
<dbReference type="STRING" id="1572751.PK98_11375"/>
<evidence type="ECO:0000259" key="1">
    <source>
        <dbReference type="SMART" id="SM00271"/>
    </source>
</evidence>
<dbReference type="SUPFAM" id="SSF46565">
    <property type="entry name" value="Chaperone J-domain"/>
    <property type="match status" value="1"/>
</dbReference>
<dbReference type="RefSeq" id="WP_039097027.1">
    <property type="nucleotide sequence ID" value="NZ_JTDN01000002.1"/>
</dbReference>
<sequence length="102" mass="11460">MAKFLIIAVLAVLVWWMVTGRWPWQPKPTRLQRQLERARKLLAVPAGATRPDIQAAHRRLIATVHPDRGGSAAMVHRANEARDLLVAQLPADTRIPSSKEDQ</sequence>